<protein>
    <submittedName>
        <fullName evidence="2">Uncharacterized protein</fullName>
    </submittedName>
</protein>
<comment type="caution">
    <text evidence="2">The sequence shown here is derived from an EMBL/GenBank/DDBJ whole genome shotgun (WGS) entry which is preliminary data.</text>
</comment>
<feature type="region of interest" description="Disordered" evidence="1">
    <location>
        <begin position="1"/>
        <end position="25"/>
    </location>
</feature>
<evidence type="ECO:0000313" key="3">
    <source>
        <dbReference type="Proteomes" id="UP001293254"/>
    </source>
</evidence>
<organism evidence="2 3">
    <name type="scientific">Sesamum alatum</name>
    <dbReference type="NCBI Taxonomy" id="300844"/>
    <lineage>
        <taxon>Eukaryota</taxon>
        <taxon>Viridiplantae</taxon>
        <taxon>Streptophyta</taxon>
        <taxon>Embryophyta</taxon>
        <taxon>Tracheophyta</taxon>
        <taxon>Spermatophyta</taxon>
        <taxon>Magnoliopsida</taxon>
        <taxon>eudicotyledons</taxon>
        <taxon>Gunneridae</taxon>
        <taxon>Pentapetalae</taxon>
        <taxon>asterids</taxon>
        <taxon>lamiids</taxon>
        <taxon>Lamiales</taxon>
        <taxon>Pedaliaceae</taxon>
        <taxon>Sesamum</taxon>
    </lineage>
</organism>
<sequence length="124" mass="13373">MGGREAPTVAVPAPGRGALAQREAKTRPSAIFPVVIIRAGGEGVPRPAKEEDGRGERRRAWRKREGRARRRRGGGDGAARIVTKMAAVHSDEDGDGGEGAPMGWGRWCRWGGGRWWGGGKKIFF</sequence>
<dbReference type="EMBL" id="JACGWO010000003">
    <property type="protein sequence ID" value="KAK4430943.1"/>
    <property type="molecule type" value="Genomic_DNA"/>
</dbReference>
<feature type="compositionally biased region" description="Basic residues" evidence="1">
    <location>
        <begin position="56"/>
        <end position="72"/>
    </location>
</feature>
<gene>
    <name evidence="2" type="ORF">Salat_0856300</name>
</gene>
<name>A0AAE1YJ37_9LAMI</name>
<dbReference type="AlphaFoldDB" id="A0AAE1YJ37"/>
<feature type="region of interest" description="Disordered" evidence="1">
    <location>
        <begin position="41"/>
        <end position="77"/>
    </location>
</feature>
<dbReference type="Proteomes" id="UP001293254">
    <property type="component" value="Unassembled WGS sequence"/>
</dbReference>
<accession>A0AAE1YJ37</accession>
<evidence type="ECO:0000256" key="1">
    <source>
        <dbReference type="SAM" id="MobiDB-lite"/>
    </source>
</evidence>
<evidence type="ECO:0000313" key="2">
    <source>
        <dbReference type="EMBL" id="KAK4430943.1"/>
    </source>
</evidence>
<reference evidence="2" key="1">
    <citation type="submission" date="2020-06" db="EMBL/GenBank/DDBJ databases">
        <authorList>
            <person name="Li T."/>
            <person name="Hu X."/>
            <person name="Zhang T."/>
            <person name="Song X."/>
            <person name="Zhang H."/>
            <person name="Dai N."/>
            <person name="Sheng W."/>
            <person name="Hou X."/>
            <person name="Wei L."/>
        </authorList>
    </citation>
    <scope>NUCLEOTIDE SEQUENCE</scope>
    <source>
        <strain evidence="2">3651</strain>
        <tissue evidence="2">Leaf</tissue>
    </source>
</reference>
<proteinExistence type="predicted"/>
<reference evidence="2" key="2">
    <citation type="journal article" date="2024" name="Plant">
        <title>Genomic evolution and insights into agronomic trait innovations of Sesamum species.</title>
        <authorList>
            <person name="Miao H."/>
            <person name="Wang L."/>
            <person name="Qu L."/>
            <person name="Liu H."/>
            <person name="Sun Y."/>
            <person name="Le M."/>
            <person name="Wang Q."/>
            <person name="Wei S."/>
            <person name="Zheng Y."/>
            <person name="Lin W."/>
            <person name="Duan Y."/>
            <person name="Cao H."/>
            <person name="Xiong S."/>
            <person name="Wang X."/>
            <person name="Wei L."/>
            <person name="Li C."/>
            <person name="Ma Q."/>
            <person name="Ju M."/>
            <person name="Zhao R."/>
            <person name="Li G."/>
            <person name="Mu C."/>
            <person name="Tian Q."/>
            <person name="Mei H."/>
            <person name="Zhang T."/>
            <person name="Gao T."/>
            <person name="Zhang H."/>
        </authorList>
    </citation>
    <scope>NUCLEOTIDE SEQUENCE</scope>
    <source>
        <strain evidence="2">3651</strain>
    </source>
</reference>
<keyword evidence="3" id="KW-1185">Reference proteome</keyword>